<dbReference type="PANTHER" id="PTHR43000">
    <property type="entry name" value="DTDP-D-GLUCOSE 4,6-DEHYDRATASE-RELATED"/>
    <property type="match status" value="1"/>
</dbReference>
<accession>A0A455T7N2</accession>
<organism evidence="3">
    <name type="scientific">Thermogemmatispora argillosa</name>
    <dbReference type="NCBI Taxonomy" id="2045280"/>
    <lineage>
        <taxon>Bacteria</taxon>
        <taxon>Bacillati</taxon>
        <taxon>Chloroflexota</taxon>
        <taxon>Ktedonobacteria</taxon>
        <taxon>Thermogemmatisporales</taxon>
        <taxon>Thermogemmatisporaceae</taxon>
        <taxon>Thermogemmatispora</taxon>
    </lineage>
</organism>
<evidence type="ECO:0000259" key="2">
    <source>
        <dbReference type="Pfam" id="PF01370"/>
    </source>
</evidence>
<name>A0A455T7N2_9CHLR</name>
<protein>
    <submittedName>
        <fullName evidence="3">UDP-glucose 4-epimerase</fullName>
    </submittedName>
</protein>
<reference evidence="3" key="1">
    <citation type="submission" date="2018-12" db="EMBL/GenBank/DDBJ databases">
        <title>Novel natural products biosynthetic potential of the class Ktedonobacteria.</title>
        <authorList>
            <person name="Zheng Y."/>
            <person name="Saitou A."/>
            <person name="Wang C.M."/>
            <person name="Toyoda A."/>
            <person name="Minakuchi Y."/>
            <person name="Sekiguchi Y."/>
            <person name="Ueda K."/>
            <person name="Takano H."/>
            <person name="Sakai Y."/>
            <person name="Yokota A."/>
            <person name="Yabe S."/>
        </authorList>
    </citation>
    <scope>NUCLEOTIDE SEQUENCE</scope>
    <source>
        <strain evidence="3">A3-2</strain>
    </source>
</reference>
<dbReference type="InterPro" id="IPR036291">
    <property type="entry name" value="NAD(P)-bd_dom_sf"/>
</dbReference>
<dbReference type="InterPro" id="IPR001509">
    <property type="entry name" value="Epimerase_deHydtase"/>
</dbReference>
<proteinExistence type="inferred from homology"/>
<dbReference type="AlphaFoldDB" id="A0A455T7N2"/>
<dbReference type="Pfam" id="PF01370">
    <property type="entry name" value="Epimerase"/>
    <property type="match status" value="1"/>
</dbReference>
<dbReference type="SUPFAM" id="SSF51735">
    <property type="entry name" value="NAD(P)-binding Rossmann-fold domains"/>
    <property type="match status" value="1"/>
</dbReference>
<comment type="similarity">
    <text evidence="1">Belongs to the NAD(P)-dependent epimerase/dehydratase family.</text>
</comment>
<dbReference type="EMBL" id="AP019377">
    <property type="protein sequence ID" value="BBH95457.1"/>
    <property type="molecule type" value="Genomic_DNA"/>
</dbReference>
<sequence>MVKIAITGGAGFIGAHLTRACLEAGHQVIVIDSLASGARERLDPRARFYHLDIRDPQLHAVLQMERPDIVSHHAACRSALLPGPRPLTDADINLHGLLNLLDGCVAANIRRIIFASSGNDLYRTEGQALPLSEEAPLCPRRPLDISKLAGEWYIRYYSRHYGIEHVILRYADVYGEIERQNAQHPLTEFIYNLLEKKRVVIRAPRGEKRDHIYISDVIQAHLLALERGANWTMHISSGAATSLEEFYQRAAALLASESAPLYLNERGRTGTTIALDNSRARQVLGWQPTVDLEEGIRRTAQSICASLGHSLPPVPLQPILPRAPEAPSTSRLAASASA</sequence>
<dbReference type="Gene3D" id="3.40.50.720">
    <property type="entry name" value="NAD(P)-binding Rossmann-like Domain"/>
    <property type="match status" value="1"/>
</dbReference>
<feature type="domain" description="NAD-dependent epimerase/dehydratase" evidence="2">
    <location>
        <begin position="4"/>
        <end position="228"/>
    </location>
</feature>
<evidence type="ECO:0000313" key="3">
    <source>
        <dbReference type="EMBL" id="BBH95457.1"/>
    </source>
</evidence>
<evidence type="ECO:0000256" key="1">
    <source>
        <dbReference type="ARBA" id="ARBA00007637"/>
    </source>
</evidence>
<gene>
    <name evidence="3" type="ORF">KTA_36560</name>
</gene>